<gene>
    <name evidence="2" type="ORF">TCON_2146</name>
</gene>
<organism evidence="2 3">
    <name type="scientific">Astathelohania contejeani</name>
    <dbReference type="NCBI Taxonomy" id="164912"/>
    <lineage>
        <taxon>Eukaryota</taxon>
        <taxon>Fungi</taxon>
        <taxon>Fungi incertae sedis</taxon>
        <taxon>Microsporidia</taxon>
        <taxon>Astathelohaniidae</taxon>
        <taxon>Astathelohania</taxon>
    </lineage>
</organism>
<name>A0ABQ7HWR8_9MICR</name>
<dbReference type="Proteomes" id="UP001516464">
    <property type="component" value="Unassembled WGS sequence"/>
</dbReference>
<protein>
    <submittedName>
        <fullName evidence="2">Uncharacterized protein</fullName>
    </submittedName>
</protein>
<feature type="compositionally biased region" description="Polar residues" evidence="1">
    <location>
        <begin position="1"/>
        <end position="11"/>
    </location>
</feature>
<evidence type="ECO:0000256" key="1">
    <source>
        <dbReference type="SAM" id="MobiDB-lite"/>
    </source>
</evidence>
<proteinExistence type="predicted"/>
<accession>A0ABQ7HWR8</accession>
<comment type="caution">
    <text evidence="2">The sequence shown here is derived from an EMBL/GenBank/DDBJ whole genome shotgun (WGS) entry which is preliminary data.</text>
</comment>
<dbReference type="EMBL" id="SBIQ01000210">
    <property type="protein sequence ID" value="KAF7682623.1"/>
    <property type="molecule type" value="Genomic_DNA"/>
</dbReference>
<reference evidence="2 3" key="1">
    <citation type="submission" date="2019-01" db="EMBL/GenBank/DDBJ databases">
        <title>Genomes sequencing and comparative genomics of infectious freshwater microsporidia, Cucumispora dikerogammari and Thelohania contejeani.</title>
        <authorList>
            <person name="Cormier A."/>
            <person name="Giraud I."/>
            <person name="Wattier R."/>
            <person name="Teixeira M."/>
            <person name="Grandjean F."/>
            <person name="Rigaud T."/>
            <person name="Cordaux R."/>
        </authorList>
    </citation>
    <scope>NUCLEOTIDE SEQUENCE [LARGE SCALE GENOMIC DNA]</scope>
    <source>
        <strain evidence="2">T1</strain>
        <tissue evidence="2">Spores</tissue>
    </source>
</reference>
<feature type="region of interest" description="Disordered" evidence="1">
    <location>
        <begin position="1"/>
        <end position="24"/>
    </location>
</feature>
<evidence type="ECO:0000313" key="2">
    <source>
        <dbReference type="EMBL" id="KAF7682623.1"/>
    </source>
</evidence>
<feature type="compositionally biased region" description="Basic and acidic residues" evidence="1">
    <location>
        <begin position="12"/>
        <end position="21"/>
    </location>
</feature>
<keyword evidence="3" id="KW-1185">Reference proteome</keyword>
<evidence type="ECO:0000313" key="3">
    <source>
        <dbReference type="Proteomes" id="UP001516464"/>
    </source>
</evidence>
<sequence>MTNLPTSNSQDETQHFSEKNDQFNIDSKGGIVSVAHYTFPPKGLNNFKKLGEDNSILSTIFSSPNKNGDSMTHEYKYGQIEEHKNTNHFLHRNCECVPHNDDYEDFKLPQIKSL</sequence>